<keyword evidence="3" id="KW-1185">Reference proteome</keyword>
<feature type="signal peptide" evidence="1">
    <location>
        <begin position="1"/>
        <end position="23"/>
    </location>
</feature>
<feature type="chain" id="PRO_5042816421" evidence="1">
    <location>
        <begin position="24"/>
        <end position="61"/>
    </location>
</feature>
<evidence type="ECO:0000313" key="2">
    <source>
        <dbReference type="EMBL" id="KAK4126574.1"/>
    </source>
</evidence>
<organism evidence="2 3">
    <name type="scientific">Parathielavia appendiculata</name>
    <dbReference type="NCBI Taxonomy" id="2587402"/>
    <lineage>
        <taxon>Eukaryota</taxon>
        <taxon>Fungi</taxon>
        <taxon>Dikarya</taxon>
        <taxon>Ascomycota</taxon>
        <taxon>Pezizomycotina</taxon>
        <taxon>Sordariomycetes</taxon>
        <taxon>Sordariomycetidae</taxon>
        <taxon>Sordariales</taxon>
        <taxon>Chaetomiaceae</taxon>
        <taxon>Parathielavia</taxon>
    </lineage>
</organism>
<dbReference type="RefSeq" id="XP_062650345.1">
    <property type="nucleotide sequence ID" value="XM_062786745.1"/>
</dbReference>
<keyword evidence="1" id="KW-0732">Signal</keyword>
<evidence type="ECO:0000256" key="1">
    <source>
        <dbReference type="SAM" id="SignalP"/>
    </source>
</evidence>
<reference evidence="2" key="1">
    <citation type="journal article" date="2023" name="Mol. Phylogenet. Evol.">
        <title>Genome-scale phylogeny and comparative genomics of the fungal order Sordariales.</title>
        <authorList>
            <person name="Hensen N."/>
            <person name="Bonometti L."/>
            <person name="Westerberg I."/>
            <person name="Brannstrom I.O."/>
            <person name="Guillou S."/>
            <person name="Cros-Aarteil S."/>
            <person name="Calhoun S."/>
            <person name="Haridas S."/>
            <person name="Kuo A."/>
            <person name="Mondo S."/>
            <person name="Pangilinan J."/>
            <person name="Riley R."/>
            <person name="LaButti K."/>
            <person name="Andreopoulos B."/>
            <person name="Lipzen A."/>
            <person name="Chen C."/>
            <person name="Yan M."/>
            <person name="Daum C."/>
            <person name="Ng V."/>
            <person name="Clum A."/>
            <person name="Steindorff A."/>
            <person name="Ohm R.A."/>
            <person name="Martin F."/>
            <person name="Silar P."/>
            <person name="Natvig D.O."/>
            <person name="Lalanne C."/>
            <person name="Gautier V."/>
            <person name="Ament-Velasquez S.L."/>
            <person name="Kruys A."/>
            <person name="Hutchinson M.I."/>
            <person name="Powell A.J."/>
            <person name="Barry K."/>
            <person name="Miller A.N."/>
            <person name="Grigoriev I.V."/>
            <person name="Debuchy R."/>
            <person name="Gladieux P."/>
            <person name="Hiltunen Thoren M."/>
            <person name="Johannesson H."/>
        </authorList>
    </citation>
    <scope>NUCLEOTIDE SEQUENCE</scope>
    <source>
        <strain evidence="2">CBS 731.68</strain>
    </source>
</reference>
<protein>
    <submittedName>
        <fullName evidence="2">Uncharacterized protein</fullName>
    </submittedName>
</protein>
<dbReference type="EMBL" id="MU853225">
    <property type="protein sequence ID" value="KAK4126574.1"/>
    <property type="molecule type" value="Genomic_DNA"/>
</dbReference>
<name>A0AAN6U5C7_9PEZI</name>
<sequence>MSRTDQWLFFWIVFLTHSGFTAPSHTKATDEMKISLLLVSLWSTPGVSSGQHTAAKRTHSC</sequence>
<dbReference type="Proteomes" id="UP001302602">
    <property type="component" value="Unassembled WGS sequence"/>
</dbReference>
<comment type="caution">
    <text evidence="2">The sequence shown here is derived from an EMBL/GenBank/DDBJ whole genome shotgun (WGS) entry which is preliminary data.</text>
</comment>
<evidence type="ECO:0000313" key="3">
    <source>
        <dbReference type="Proteomes" id="UP001302602"/>
    </source>
</evidence>
<proteinExistence type="predicted"/>
<dbReference type="AlphaFoldDB" id="A0AAN6U5C7"/>
<dbReference type="GeneID" id="87823513"/>
<accession>A0AAN6U5C7</accession>
<gene>
    <name evidence="2" type="ORF">N657DRAFT_313019</name>
</gene>
<reference evidence="2" key="2">
    <citation type="submission" date="2023-05" db="EMBL/GenBank/DDBJ databases">
        <authorList>
            <consortium name="Lawrence Berkeley National Laboratory"/>
            <person name="Steindorff A."/>
            <person name="Hensen N."/>
            <person name="Bonometti L."/>
            <person name="Westerberg I."/>
            <person name="Brannstrom I.O."/>
            <person name="Guillou S."/>
            <person name="Cros-Aarteil S."/>
            <person name="Calhoun S."/>
            <person name="Haridas S."/>
            <person name="Kuo A."/>
            <person name="Mondo S."/>
            <person name="Pangilinan J."/>
            <person name="Riley R."/>
            <person name="Labutti K."/>
            <person name="Andreopoulos B."/>
            <person name="Lipzen A."/>
            <person name="Chen C."/>
            <person name="Yanf M."/>
            <person name="Daum C."/>
            <person name="Ng V."/>
            <person name="Clum A."/>
            <person name="Ohm R."/>
            <person name="Martin F."/>
            <person name="Silar P."/>
            <person name="Natvig D."/>
            <person name="Lalanne C."/>
            <person name="Gautier V."/>
            <person name="Ament-Velasquez S.L."/>
            <person name="Kruys A."/>
            <person name="Hutchinson M.I."/>
            <person name="Powell A.J."/>
            <person name="Barry K."/>
            <person name="Miller A.N."/>
            <person name="Grigoriev I.V."/>
            <person name="Debuchy R."/>
            <person name="Gladieux P."/>
            <person name="Thoren M.H."/>
            <person name="Johannesson H."/>
        </authorList>
    </citation>
    <scope>NUCLEOTIDE SEQUENCE</scope>
    <source>
        <strain evidence="2">CBS 731.68</strain>
    </source>
</reference>